<keyword evidence="2" id="KW-0812">Transmembrane</keyword>
<evidence type="ECO:0000256" key="1">
    <source>
        <dbReference type="SAM" id="MobiDB-lite"/>
    </source>
</evidence>
<name>A0A2W4VUE5_9CYAN</name>
<dbReference type="AlphaFoldDB" id="A0A2W4VUE5"/>
<evidence type="ECO:0000256" key="2">
    <source>
        <dbReference type="SAM" id="Phobius"/>
    </source>
</evidence>
<feature type="transmembrane region" description="Helical" evidence="2">
    <location>
        <begin position="22"/>
        <end position="41"/>
    </location>
</feature>
<evidence type="ECO:0000313" key="3">
    <source>
        <dbReference type="EMBL" id="PZO15941.1"/>
    </source>
</evidence>
<dbReference type="EMBL" id="QBMC01000085">
    <property type="protein sequence ID" value="PZO15941.1"/>
    <property type="molecule type" value="Genomic_DNA"/>
</dbReference>
<dbReference type="InterPro" id="IPR020360">
    <property type="entry name" value="Uncharacterised_alr2393"/>
</dbReference>
<keyword evidence="2" id="KW-1133">Transmembrane helix</keyword>
<protein>
    <recommendedName>
        <fullName evidence="5">DUF5357 domain-containing protein</fullName>
    </recommendedName>
</protein>
<reference evidence="4" key="1">
    <citation type="submission" date="2018-04" db="EMBL/GenBank/DDBJ databases">
        <authorList>
            <person name="Cornet L."/>
        </authorList>
    </citation>
    <scope>NUCLEOTIDE SEQUENCE [LARGE SCALE GENOMIC DNA]</scope>
</reference>
<sequence>MSDFFDDLQKQARSLLWPSQFFAWQTLLLLSLFSLLIAALLEAPDDSLAVNTLTTLSWIFLTCAVWWALSKNENEIKVADYSISAWVTGAVLSTFLFVAREEPHWRWGICSWPLLSTTIKALPHFVTWELEPHWPKKKDRPMLVMTLLINLILTSWIVFYFRVQDWVENYPSLLANDFSNSAFVTDFRGNDPEQRPETQGGRLLDSTADAIYNELNNQPWYQTERWLYTRQDRLEAISQDMVKTFSAPEEQVFWRMQVPDLKRLSDEGYLLTLRANWVGPVAGAQQLQLEKTCKILPVDKVRPVPVKKDEEPPVSKSTEVRCEEKSPEARWNEIKKKVRSDE</sequence>
<dbReference type="Pfam" id="PF17310">
    <property type="entry name" value="DUF5357"/>
    <property type="match status" value="1"/>
</dbReference>
<feature type="transmembrane region" description="Helical" evidence="2">
    <location>
        <begin position="48"/>
        <end position="69"/>
    </location>
</feature>
<proteinExistence type="predicted"/>
<feature type="region of interest" description="Disordered" evidence="1">
    <location>
        <begin position="302"/>
        <end position="327"/>
    </location>
</feature>
<keyword evidence="2" id="KW-0472">Membrane</keyword>
<accession>A0A2W4VUE5</accession>
<evidence type="ECO:0000313" key="4">
    <source>
        <dbReference type="Proteomes" id="UP000249354"/>
    </source>
</evidence>
<feature type="transmembrane region" description="Helical" evidence="2">
    <location>
        <begin position="142"/>
        <end position="161"/>
    </location>
</feature>
<reference evidence="3 4" key="2">
    <citation type="submission" date="2018-06" db="EMBL/GenBank/DDBJ databases">
        <title>Metagenomic assembly of (sub)arctic Cyanobacteria and their associated microbiome from non-axenic cultures.</title>
        <authorList>
            <person name="Baurain D."/>
        </authorList>
    </citation>
    <scope>NUCLEOTIDE SEQUENCE [LARGE SCALE GENOMIC DNA]</scope>
    <source>
        <strain evidence="3">ULC129bin1</strain>
    </source>
</reference>
<organism evidence="3 4">
    <name type="scientific">Leptolyngbya foveolarum</name>
    <dbReference type="NCBI Taxonomy" id="47253"/>
    <lineage>
        <taxon>Bacteria</taxon>
        <taxon>Bacillati</taxon>
        <taxon>Cyanobacteriota</taxon>
        <taxon>Cyanophyceae</taxon>
        <taxon>Leptolyngbyales</taxon>
        <taxon>Leptolyngbyaceae</taxon>
        <taxon>Leptolyngbya group</taxon>
        <taxon>Leptolyngbya</taxon>
    </lineage>
</organism>
<evidence type="ECO:0008006" key="5">
    <source>
        <dbReference type="Google" id="ProtNLM"/>
    </source>
</evidence>
<dbReference type="Proteomes" id="UP000249354">
    <property type="component" value="Unassembled WGS sequence"/>
</dbReference>
<feature type="transmembrane region" description="Helical" evidence="2">
    <location>
        <begin position="81"/>
        <end position="99"/>
    </location>
</feature>
<comment type="caution">
    <text evidence="3">The sequence shown here is derived from an EMBL/GenBank/DDBJ whole genome shotgun (WGS) entry which is preliminary data.</text>
</comment>
<gene>
    <name evidence="3" type="ORF">DCF25_12925</name>
</gene>